<name>A0AAW6F9C6_PARDI</name>
<dbReference type="InterPro" id="IPR029044">
    <property type="entry name" value="Nucleotide-diphossugar_trans"/>
</dbReference>
<dbReference type="RefSeq" id="WP_195473989.1">
    <property type="nucleotide sequence ID" value="NZ_JADNHY010000010.1"/>
</dbReference>
<sequence>MNEVLISVIVPVHNAGNYLYKCLDSIVNQTLRNIEIIIVLDCPTDGSDKVVEEYAKKDLRIVVVKNKANLHIGKSRNEGLKVAKGKYISFCDHDDYMDECLCERMSKLMESRDDIDIVVSPYIEMVGERRTIYHVYPKMDKEKIPASLFLTAIGITDTKDPLRDFSLIGTVWNKMFRRSIIVDNHIRFLDTRIYTYEDVLFLVTYFSHCKKGLVCEKDLYYHIMGINNTSLNYSYVDYRKLIPTLHYMYDYHVANNMLYDKCDLHDRFYNTVRCYLLRMLYYELHFNGVSEFMRVIKDLKKDALVRSAFERDCGIITPTGKQYKKIIKKIYIYILYILICKL</sequence>
<dbReference type="SUPFAM" id="SSF53448">
    <property type="entry name" value="Nucleotide-diphospho-sugar transferases"/>
    <property type="match status" value="1"/>
</dbReference>
<dbReference type="Pfam" id="PF00535">
    <property type="entry name" value="Glycos_transf_2"/>
    <property type="match status" value="1"/>
</dbReference>
<comment type="caution">
    <text evidence="4">The sequence shown here is derived from an EMBL/GenBank/DDBJ whole genome shotgun (WGS) entry which is preliminary data.</text>
</comment>
<evidence type="ECO:0000259" key="3">
    <source>
        <dbReference type="Pfam" id="PF00535"/>
    </source>
</evidence>
<gene>
    <name evidence="4" type="ORF">PN612_14985</name>
</gene>
<dbReference type="PANTHER" id="PTHR22916:SF51">
    <property type="entry name" value="GLYCOSYLTRANSFERASE EPSH-RELATED"/>
    <property type="match status" value="1"/>
</dbReference>
<evidence type="ECO:0000256" key="1">
    <source>
        <dbReference type="ARBA" id="ARBA00022676"/>
    </source>
</evidence>
<keyword evidence="2" id="KW-0808">Transferase</keyword>
<organism evidence="4 5">
    <name type="scientific">Parabacteroides distasonis</name>
    <dbReference type="NCBI Taxonomy" id="823"/>
    <lineage>
        <taxon>Bacteria</taxon>
        <taxon>Pseudomonadati</taxon>
        <taxon>Bacteroidota</taxon>
        <taxon>Bacteroidia</taxon>
        <taxon>Bacteroidales</taxon>
        <taxon>Tannerellaceae</taxon>
        <taxon>Parabacteroides</taxon>
    </lineage>
</organism>
<accession>A0AAW6F9C6</accession>
<evidence type="ECO:0000256" key="2">
    <source>
        <dbReference type="ARBA" id="ARBA00022679"/>
    </source>
</evidence>
<reference evidence="4" key="1">
    <citation type="submission" date="2023-01" db="EMBL/GenBank/DDBJ databases">
        <title>Human gut microbiome strain richness.</title>
        <authorList>
            <person name="Chen-Liaw A."/>
        </authorList>
    </citation>
    <scope>NUCLEOTIDE SEQUENCE</scope>
    <source>
        <strain evidence="4">D35st1_E5_D35t1_190705</strain>
    </source>
</reference>
<dbReference type="CDD" id="cd00761">
    <property type="entry name" value="Glyco_tranf_GTA_type"/>
    <property type="match status" value="1"/>
</dbReference>
<dbReference type="PANTHER" id="PTHR22916">
    <property type="entry name" value="GLYCOSYLTRANSFERASE"/>
    <property type="match status" value="1"/>
</dbReference>
<dbReference type="AlphaFoldDB" id="A0AAW6F9C6"/>
<dbReference type="EMBL" id="JAQMPX010000110">
    <property type="protein sequence ID" value="MDB9139795.1"/>
    <property type="molecule type" value="Genomic_DNA"/>
</dbReference>
<evidence type="ECO:0000313" key="5">
    <source>
        <dbReference type="Proteomes" id="UP001211522"/>
    </source>
</evidence>
<dbReference type="Proteomes" id="UP001211522">
    <property type="component" value="Unassembled WGS sequence"/>
</dbReference>
<protein>
    <submittedName>
        <fullName evidence="4">Glycosyltransferase family 2 protein</fullName>
    </submittedName>
</protein>
<evidence type="ECO:0000313" key="4">
    <source>
        <dbReference type="EMBL" id="MDB9139795.1"/>
    </source>
</evidence>
<feature type="domain" description="Glycosyltransferase 2-like" evidence="3">
    <location>
        <begin position="7"/>
        <end position="149"/>
    </location>
</feature>
<proteinExistence type="predicted"/>
<keyword evidence="1" id="KW-0328">Glycosyltransferase</keyword>
<dbReference type="InterPro" id="IPR001173">
    <property type="entry name" value="Glyco_trans_2-like"/>
</dbReference>
<dbReference type="GO" id="GO:0016758">
    <property type="term" value="F:hexosyltransferase activity"/>
    <property type="evidence" value="ECO:0007669"/>
    <property type="project" value="UniProtKB-ARBA"/>
</dbReference>
<dbReference type="Gene3D" id="3.90.550.10">
    <property type="entry name" value="Spore Coat Polysaccharide Biosynthesis Protein SpsA, Chain A"/>
    <property type="match status" value="1"/>
</dbReference>